<dbReference type="Proteomes" id="UP001190700">
    <property type="component" value="Unassembled WGS sequence"/>
</dbReference>
<evidence type="ECO:0000256" key="2">
    <source>
        <dbReference type="SAM" id="MobiDB-lite"/>
    </source>
</evidence>
<dbReference type="EMBL" id="LGRX02000644">
    <property type="protein sequence ID" value="KAK3287971.1"/>
    <property type="molecule type" value="Genomic_DNA"/>
</dbReference>
<keyword evidence="4" id="KW-1185">Reference proteome</keyword>
<accession>A0AAE0LJS4</accession>
<feature type="coiled-coil region" evidence="1">
    <location>
        <begin position="136"/>
        <end position="163"/>
    </location>
</feature>
<sequence length="260" mass="29968">MAAKPLKVSHTSESSEWTNAPIQSLETVAAEHRDEMHKQIQNENEQNENEQNENDEDSDSGYDTGSEGENVESNADDPHRIVETKESVEVAKQFFELGTQIAKMSKDIYDVHTKVNESGANIASLLKEFEIDKKERAECSAELRQQQETMDRLLEALKKSSSEDGQMKIDLATTSDQLELCKSKIDGLKDRKKQCMKTKRQKRVRFAELNKQHKDRATEIGRLKRDLQLCEQRRRESQRLWQTLVQRPGHSPYSPRLILI</sequence>
<organism evidence="3 4">
    <name type="scientific">Cymbomonas tetramitiformis</name>
    <dbReference type="NCBI Taxonomy" id="36881"/>
    <lineage>
        <taxon>Eukaryota</taxon>
        <taxon>Viridiplantae</taxon>
        <taxon>Chlorophyta</taxon>
        <taxon>Pyramimonadophyceae</taxon>
        <taxon>Pyramimonadales</taxon>
        <taxon>Pyramimonadaceae</taxon>
        <taxon>Cymbomonas</taxon>
    </lineage>
</organism>
<feature type="compositionally biased region" description="Polar residues" evidence="2">
    <location>
        <begin position="9"/>
        <end position="26"/>
    </location>
</feature>
<dbReference type="AlphaFoldDB" id="A0AAE0LJS4"/>
<gene>
    <name evidence="3" type="ORF">CYMTET_4525</name>
</gene>
<feature type="compositionally biased region" description="Acidic residues" evidence="2">
    <location>
        <begin position="45"/>
        <end position="60"/>
    </location>
</feature>
<proteinExistence type="predicted"/>
<reference evidence="3 4" key="1">
    <citation type="journal article" date="2015" name="Genome Biol. Evol.">
        <title>Comparative Genomics of a Bacterivorous Green Alga Reveals Evolutionary Causalities and Consequences of Phago-Mixotrophic Mode of Nutrition.</title>
        <authorList>
            <person name="Burns J.A."/>
            <person name="Paasch A."/>
            <person name="Narechania A."/>
            <person name="Kim E."/>
        </authorList>
    </citation>
    <scope>NUCLEOTIDE SEQUENCE [LARGE SCALE GENOMIC DNA]</scope>
    <source>
        <strain evidence="3 4">PLY_AMNH</strain>
    </source>
</reference>
<comment type="caution">
    <text evidence="3">The sequence shown here is derived from an EMBL/GenBank/DDBJ whole genome shotgun (WGS) entry which is preliminary data.</text>
</comment>
<feature type="region of interest" description="Disordered" evidence="2">
    <location>
        <begin position="1"/>
        <end position="84"/>
    </location>
</feature>
<evidence type="ECO:0000256" key="1">
    <source>
        <dbReference type="SAM" id="Coils"/>
    </source>
</evidence>
<keyword evidence="1" id="KW-0175">Coiled coil</keyword>
<protein>
    <submittedName>
        <fullName evidence="3">Uncharacterized protein</fullName>
    </submittedName>
</protein>
<evidence type="ECO:0000313" key="4">
    <source>
        <dbReference type="Proteomes" id="UP001190700"/>
    </source>
</evidence>
<name>A0AAE0LJS4_9CHLO</name>
<evidence type="ECO:0000313" key="3">
    <source>
        <dbReference type="EMBL" id="KAK3287971.1"/>
    </source>
</evidence>
<feature type="compositionally biased region" description="Basic and acidic residues" evidence="2">
    <location>
        <begin position="29"/>
        <end position="40"/>
    </location>
</feature>